<dbReference type="Proteomes" id="UP001189624">
    <property type="component" value="Chromosome 8"/>
</dbReference>
<sequence length="57" mass="6181">MLQAGVILGCKKKKSRNKVGPLKVNGLMVRRAQSIGELDFDVGPLKKSLVSTLSQDK</sequence>
<reference evidence="1" key="1">
    <citation type="submission" date="2023-10" db="EMBL/GenBank/DDBJ databases">
        <authorList>
            <person name="Domelevo Entfellner J.-B."/>
        </authorList>
    </citation>
    <scope>NUCLEOTIDE SEQUENCE</scope>
</reference>
<accession>A0AA86VKH9</accession>
<evidence type="ECO:0000313" key="1">
    <source>
        <dbReference type="EMBL" id="CAJ1971692.1"/>
    </source>
</evidence>
<name>A0AA86VKH9_9FABA</name>
<protein>
    <submittedName>
        <fullName evidence="1">Uncharacterized protein</fullName>
    </submittedName>
</protein>
<keyword evidence="2" id="KW-1185">Reference proteome</keyword>
<proteinExistence type="predicted"/>
<organism evidence="1 2">
    <name type="scientific">Sphenostylis stenocarpa</name>
    <dbReference type="NCBI Taxonomy" id="92480"/>
    <lineage>
        <taxon>Eukaryota</taxon>
        <taxon>Viridiplantae</taxon>
        <taxon>Streptophyta</taxon>
        <taxon>Embryophyta</taxon>
        <taxon>Tracheophyta</taxon>
        <taxon>Spermatophyta</taxon>
        <taxon>Magnoliopsida</taxon>
        <taxon>eudicotyledons</taxon>
        <taxon>Gunneridae</taxon>
        <taxon>Pentapetalae</taxon>
        <taxon>rosids</taxon>
        <taxon>fabids</taxon>
        <taxon>Fabales</taxon>
        <taxon>Fabaceae</taxon>
        <taxon>Papilionoideae</taxon>
        <taxon>50 kb inversion clade</taxon>
        <taxon>NPAAA clade</taxon>
        <taxon>indigoferoid/millettioid clade</taxon>
        <taxon>Phaseoleae</taxon>
        <taxon>Sphenostylis</taxon>
    </lineage>
</organism>
<dbReference type="Gramene" id="rna-AYBTSS11_LOCUS23694">
    <property type="protein sequence ID" value="CAJ1971692.1"/>
    <property type="gene ID" value="gene-AYBTSS11_LOCUS23694"/>
</dbReference>
<gene>
    <name evidence="1" type="ORF">AYBTSS11_LOCUS23694</name>
</gene>
<dbReference type="AlphaFoldDB" id="A0AA86VKH9"/>
<evidence type="ECO:0000313" key="2">
    <source>
        <dbReference type="Proteomes" id="UP001189624"/>
    </source>
</evidence>
<dbReference type="EMBL" id="OY731405">
    <property type="protein sequence ID" value="CAJ1971692.1"/>
    <property type="molecule type" value="Genomic_DNA"/>
</dbReference>